<proteinExistence type="predicted"/>
<dbReference type="EMBL" id="MK962626">
    <property type="protein sequence ID" value="QDH83756.1"/>
    <property type="molecule type" value="Genomic_DNA"/>
</dbReference>
<keyword evidence="2" id="KW-1185">Reference proteome</keyword>
<evidence type="ECO:0000313" key="2">
    <source>
        <dbReference type="Proteomes" id="UP000315683"/>
    </source>
</evidence>
<reference evidence="1 2" key="1">
    <citation type="submission" date="2019-05" db="EMBL/GenBank/DDBJ databases">
        <title>Complete genome sequence of sixteen phages from Abidjan, cote d'Ivoire, isolated on a single strain of Achromobacter xylosoxidans.</title>
        <authorList>
            <person name="Essoh C."/>
            <person name="Vernadet J.-P."/>
            <person name="Vergnaud G."/>
            <person name="Pourcel C."/>
        </authorList>
    </citation>
    <scope>NUCLEOTIDE SEQUENCE [LARGE SCALE GENOMIC DNA]</scope>
</reference>
<accession>A0A514CTG4</accession>
<gene>
    <name evidence="1" type="ORF">Axy04_074</name>
</gene>
<name>A0A514CTG4_9CAUD</name>
<dbReference type="Proteomes" id="UP000315683">
    <property type="component" value="Segment"/>
</dbReference>
<protein>
    <submittedName>
        <fullName evidence="1">Uncharacterized protein</fullName>
    </submittedName>
</protein>
<evidence type="ECO:0000313" key="1">
    <source>
        <dbReference type="EMBL" id="QDH83756.1"/>
    </source>
</evidence>
<organism evidence="1 2">
    <name type="scientific">Achromobacter phage vB_AxyP_19-32_Axy04</name>
    <dbReference type="NCBI Taxonomy" id="2591039"/>
    <lineage>
        <taxon>Viruses</taxon>
        <taxon>Duplodnaviria</taxon>
        <taxon>Heunggongvirae</taxon>
        <taxon>Uroviricota</taxon>
        <taxon>Caudoviricetes</taxon>
        <taxon>Schitoviridae</taxon>
        <taxon>Rothmandenesvirinae</taxon>
        <taxon>Dongdastvirus</taxon>
        <taxon>Dongdastvirus Axy04</taxon>
    </lineage>
</organism>
<sequence length="226" mass="25015">MLTKQEIIQALPPNLKSAVTDQFVDMVNDITQDQQAAEYIRENFITYTMVLKEGRFKTEDYLNAVAYVSYKHMGLSNKEAFFKTFPQRQVALVAKGTSEKDIAAHVAGYHKGKLVNLIMEKSLVPTWVAYQDVYHKAIAVQADLMQNAQSEKVRSDAANSILTHLAKPKEAAAVVNVDLRENSGMKELVATLTQLAGAQRQAISDGTDAKVISGANLIREKEVTNV</sequence>